<protein>
    <recommendedName>
        <fullName evidence="3">TniQ family protein</fullName>
    </recommendedName>
</protein>
<evidence type="ECO:0008006" key="3">
    <source>
        <dbReference type="Google" id="ProtNLM"/>
    </source>
</evidence>
<reference evidence="2" key="1">
    <citation type="submission" date="2018-07" db="EMBL/GenBank/DDBJ databases">
        <authorList>
            <person name="Blom J."/>
        </authorList>
    </citation>
    <scope>NUCLEOTIDE SEQUENCE [LARGE SCALE GENOMIC DNA]</scope>
    <source>
        <strain evidence="2">CCOS 864</strain>
    </source>
</reference>
<dbReference type="EMBL" id="UIDD01000009">
    <property type="protein sequence ID" value="SUQ64198.1"/>
    <property type="molecule type" value="Genomic_DNA"/>
</dbReference>
<keyword evidence="2" id="KW-1185">Reference proteome</keyword>
<evidence type="ECO:0000313" key="1">
    <source>
        <dbReference type="EMBL" id="SUQ64198.1"/>
    </source>
</evidence>
<sequence length="768" mass="87335">MSTLHYIPTPLSNESPTSLLRRIALNNGFISAPRFCRQANLNMGRDLFIQDSEFYTFLKRENSEVNYISTFYQQLFSKHGRLLDIGCCRVPIKEINLSNSGICTECFKCGWEHKIKDLRIAEYCPLHFCQYLRACPNCHRAFSSLTQLSLECTCGAYLSCEVGTAASAELELFLLSTLENNDQVKVDTFFYALTKLNCHQTTYNQNLNRILSLCAMDIARGNIIKAYKRLIDSVFYGSAPTHNIIIAQLANASCLAIPQRLITQLEELKLKNIGTIQGVTFSTPELYKCLGLTRTYWYSHTLSPFKKSTRERYTIDELCQIMKLYEDKKNKNQKSLINGVCQSQARETLDIPNPIFTKLYQVGHLKKLDSTLPVVIIEIESFETFKDLYISLEAASKILDISIIQTQKIIKEHDAKCLHLPGIDAPCFIERTIFYKIQTDLALPIFRAAEFPKESTRNNSLVVQIPQASRNSQLITLKEASKLTSISINKFYILINHGVLKTYKIRTKRMVDYKSVLFFERNYTTLDNLKKATGLDARSLISVLTAHKIESAILGDNHNRIHIYKSSDISSIKIFETYDFSMDFLNHRLNRKAVTHKQAAKELNLSKNGLSILSRKILQNRPTIYQSDYYKKLFTSTELDQIKDIIDNLVMLDHLATELGISKQRIKSLFGLVKSKSIINVNNIACINSPLSSAIASYMSDYISIYKAAPIIGTSTTNLYDILKSHPDSSPYLQAIPPIKCISASHLSLLYKLLNKLPEDFSGPIKNK</sequence>
<accession>A0A380T3U8</accession>
<proteinExistence type="predicted"/>
<dbReference type="AlphaFoldDB" id="A0A380T3U8"/>
<dbReference type="Proteomes" id="UP000255177">
    <property type="component" value="Unassembled WGS sequence"/>
</dbReference>
<evidence type="ECO:0000313" key="2">
    <source>
        <dbReference type="Proteomes" id="UP000255177"/>
    </source>
</evidence>
<organism evidence="1 2">
    <name type="scientific">Pseudomonas wadenswilerensis</name>
    <dbReference type="NCBI Taxonomy" id="1785161"/>
    <lineage>
        <taxon>Bacteria</taxon>
        <taxon>Pseudomonadati</taxon>
        <taxon>Pseudomonadota</taxon>
        <taxon>Gammaproteobacteria</taxon>
        <taxon>Pseudomonadales</taxon>
        <taxon>Pseudomonadaceae</taxon>
        <taxon>Pseudomonas</taxon>
    </lineage>
</organism>
<gene>
    <name evidence="1" type="ORF">CCOS864_03653</name>
</gene>
<name>A0A380T3U8_9PSED</name>